<dbReference type="OrthoDB" id="186626at2759"/>
<dbReference type="Gene3D" id="3.40.50.150">
    <property type="entry name" value="Vaccinia Virus protein VP39"/>
    <property type="match status" value="1"/>
</dbReference>
<comment type="caution">
    <text evidence="3">The sequence shown here is derived from an EMBL/GenBank/DDBJ whole genome shotgun (WGS) entry which is preliminary data.</text>
</comment>
<dbReference type="GO" id="GO:0005886">
    <property type="term" value="C:plasma membrane"/>
    <property type="evidence" value="ECO:0007669"/>
    <property type="project" value="TreeGrafter"/>
</dbReference>
<gene>
    <name evidence="3" type="ORF">PACLA_8A044243</name>
</gene>
<dbReference type="PANTHER" id="PTHR40048">
    <property type="entry name" value="RHAMNOSYL O-METHYLTRANSFERASE"/>
    <property type="match status" value="1"/>
</dbReference>
<dbReference type="GO" id="GO:0008610">
    <property type="term" value="P:lipid biosynthetic process"/>
    <property type="evidence" value="ECO:0007669"/>
    <property type="project" value="InterPro"/>
</dbReference>
<dbReference type="CDD" id="cd02440">
    <property type="entry name" value="AdoMet_MTases"/>
    <property type="match status" value="1"/>
</dbReference>
<dbReference type="AlphaFoldDB" id="A0A6S7G0M8"/>
<dbReference type="GO" id="GO:0032259">
    <property type="term" value="P:methylation"/>
    <property type="evidence" value="ECO:0007669"/>
    <property type="project" value="UniProtKB-KW"/>
</dbReference>
<keyword evidence="1" id="KW-0489">Methyltransferase</keyword>
<evidence type="ECO:0000256" key="2">
    <source>
        <dbReference type="ARBA" id="ARBA00022679"/>
    </source>
</evidence>
<dbReference type="Proteomes" id="UP001152795">
    <property type="component" value="Unassembled WGS sequence"/>
</dbReference>
<proteinExistence type="predicted"/>
<name>A0A6S7G0M8_PARCT</name>
<dbReference type="GO" id="GO:0008168">
    <property type="term" value="F:methyltransferase activity"/>
    <property type="evidence" value="ECO:0007669"/>
    <property type="project" value="UniProtKB-KW"/>
</dbReference>
<dbReference type="EMBL" id="CACRXK020000849">
    <property type="protein sequence ID" value="CAB3985265.1"/>
    <property type="molecule type" value="Genomic_DNA"/>
</dbReference>
<evidence type="ECO:0000256" key="1">
    <source>
        <dbReference type="ARBA" id="ARBA00022603"/>
    </source>
</evidence>
<evidence type="ECO:0000313" key="4">
    <source>
        <dbReference type="Proteomes" id="UP001152795"/>
    </source>
</evidence>
<keyword evidence="4" id="KW-1185">Reference proteome</keyword>
<accession>A0A6S7G0M8</accession>
<dbReference type="Pfam" id="PF04989">
    <property type="entry name" value="RMNT_CmcI"/>
    <property type="match status" value="1"/>
</dbReference>
<sequence length="261" mass="29936">MADVSGHTKEQNTYPDDYVTAHKTFEARNIDENRFVKFEERDTRTVLTVAMIKTLCHGKYQTNWNGVEVLKSSLDLITMQDLFGREKPATVIEFGSYTGGCALWYADLLKCFGVKSHVYSIDISLDCLHKTAKMREDITFIKADVTKDMEKVFPEKMLKELPHPWFISEDCHVPLEYTLGYLEPFMEPGDYLLVEDTHPSFCAHTGQGLYTPGFDEVGFEKLNDLTEFLKSRSGKFVVDSHYTDFFGYNGSSSMNSYLKRV</sequence>
<dbReference type="InterPro" id="IPR007072">
    <property type="entry name" value="RNMT_CmcI"/>
</dbReference>
<protein>
    <submittedName>
        <fullName evidence="3">Rhamnosyl O-methyltransferase-like</fullName>
    </submittedName>
</protein>
<dbReference type="SUPFAM" id="SSF53335">
    <property type="entry name" value="S-adenosyl-L-methionine-dependent methyltransferases"/>
    <property type="match status" value="1"/>
</dbReference>
<dbReference type="InterPro" id="IPR029063">
    <property type="entry name" value="SAM-dependent_MTases_sf"/>
</dbReference>
<evidence type="ECO:0000313" key="3">
    <source>
        <dbReference type="EMBL" id="CAB3985265.1"/>
    </source>
</evidence>
<organism evidence="3 4">
    <name type="scientific">Paramuricea clavata</name>
    <name type="common">Red gorgonian</name>
    <name type="synonym">Violescent sea-whip</name>
    <dbReference type="NCBI Taxonomy" id="317549"/>
    <lineage>
        <taxon>Eukaryota</taxon>
        <taxon>Metazoa</taxon>
        <taxon>Cnidaria</taxon>
        <taxon>Anthozoa</taxon>
        <taxon>Octocorallia</taxon>
        <taxon>Malacalcyonacea</taxon>
        <taxon>Plexauridae</taxon>
        <taxon>Paramuricea</taxon>
    </lineage>
</organism>
<reference evidence="3" key="1">
    <citation type="submission" date="2020-04" db="EMBL/GenBank/DDBJ databases">
        <authorList>
            <person name="Alioto T."/>
            <person name="Alioto T."/>
            <person name="Gomez Garrido J."/>
        </authorList>
    </citation>
    <scope>NUCLEOTIDE SEQUENCE</scope>
    <source>
        <strain evidence="3">A484AB</strain>
    </source>
</reference>
<dbReference type="PANTHER" id="PTHR40048:SF1">
    <property type="entry name" value="RHAMNOSYL O-METHYLTRANSFERASE"/>
    <property type="match status" value="1"/>
</dbReference>
<keyword evidence="2" id="KW-0808">Transferase</keyword>